<evidence type="ECO:0000313" key="3">
    <source>
        <dbReference type="Proteomes" id="UP000236726"/>
    </source>
</evidence>
<keyword evidence="3" id="KW-1185">Reference proteome</keyword>
<dbReference type="Proteomes" id="UP000236726">
    <property type="component" value="Unassembled WGS sequence"/>
</dbReference>
<feature type="domain" description="DUF551" evidence="1">
    <location>
        <begin position="49"/>
        <end position="115"/>
    </location>
</feature>
<gene>
    <name evidence="2" type="ORF">SAMN05216537_11271</name>
</gene>
<proteinExistence type="predicted"/>
<dbReference type="Pfam" id="PF04448">
    <property type="entry name" value="DUF551"/>
    <property type="match status" value="1"/>
</dbReference>
<evidence type="ECO:0000259" key="1">
    <source>
        <dbReference type="Pfam" id="PF04448"/>
    </source>
</evidence>
<dbReference type="EMBL" id="FNUL01000012">
    <property type="protein sequence ID" value="SEF90241.1"/>
    <property type="molecule type" value="Genomic_DNA"/>
</dbReference>
<accession>A0A1H5VTS3</accession>
<name>A0A1H5VTS3_9FIRM</name>
<sequence length="123" mass="14327">MSKSELHNWECTIKKLSGNNADKMLDIVQDIYNTAFVRGQNYMSLEQAKWIPVNEGLPKPQKDDDDFSDWVQVSIKIDSYHSIVCSARYCFYTKRWCAERGGYHKVEAWQPLPEPYKAESEGE</sequence>
<dbReference type="RefSeq" id="WP_103953122.1">
    <property type="nucleotide sequence ID" value="NZ_FNUL01000012.1"/>
</dbReference>
<protein>
    <recommendedName>
        <fullName evidence="1">DUF551 domain-containing protein</fullName>
    </recommendedName>
</protein>
<dbReference type="AlphaFoldDB" id="A0A1H5VTS3"/>
<organism evidence="2 3">
    <name type="scientific">Lachnospira multipara</name>
    <dbReference type="NCBI Taxonomy" id="28051"/>
    <lineage>
        <taxon>Bacteria</taxon>
        <taxon>Bacillati</taxon>
        <taxon>Bacillota</taxon>
        <taxon>Clostridia</taxon>
        <taxon>Lachnospirales</taxon>
        <taxon>Lachnospiraceae</taxon>
        <taxon>Lachnospira</taxon>
    </lineage>
</organism>
<dbReference type="InterPro" id="IPR007539">
    <property type="entry name" value="DUF551"/>
</dbReference>
<reference evidence="2 3" key="1">
    <citation type="submission" date="2016-10" db="EMBL/GenBank/DDBJ databases">
        <authorList>
            <person name="de Groot N.N."/>
        </authorList>
    </citation>
    <scope>NUCLEOTIDE SEQUENCE [LARGE SCALE GENOMIC DNA]</scope>
    <source>
        <strain evidence="2 3">D15d</strain>
    </source>
</reference>
<evidence type="ECO:0000313" key="2">
    <source>
        <dbReference type="EMBL" id="SEF90241.1"/>
    </source>
</evidence>